<dbReference type="InterPro" id="IPR029063">
    <property type="entry name" value="SAM-dependent_MTases_sf"/>
</dbReference>
<dbReference type="InterPro" id="IPR003356">
    <property type="entry name" value="DNA_methylase_A-5"/>
</dbReference>
<dbReference type="PANTHER" id="PTHR42998:SF1">
    <property type="entry name" value="TYPE I RESTRICTION ENZYME HINDI METHYLASE SUBUNIT"/>
    <property type="match status" value="1"/>
</dbReference>
<dbReference type="SUPFAM" id="SSF53335">
    <property type="entry name" value="S-adenosyl-L-methionine-dependent methyltransferases"/>
    <property type="match status" value="1"/>
</dbReference>
<dbReference type="GO" id="GO:0003677">
    <property type="term" value="F:DNA binding"/>
    <property type="evidence" value="ECO:0007669"/>
    <property type="project" value="InterPro"/>
</dbReference>
<feature type="domain" description="Type I restriction enzyme R protein N-terminal" evidence="3">
    <location>
        <begin position="20"/>
        <end position="143"/>
    </location>
</feature>
<dbReference type="EMBL" id="NIBD01000002">
    <property type="protein sequence ID" value="PAB57350.1"/>
    <property type="molecule type" value="Genomic_DNA"/>
</dbReference>
<dbReference type="Proteomes" id="UP000216008">
    <property type="component" value="Unassembled WGS sequence"/>
</dbReference>
<dbReference type="PANTHER" id="PTHR42998">
    <property type="entry name" value="TYPE I RESTRICTION ENZYME HINDVIIP M PROTEIN-RELATED"/>
    <property type="match status" value="1"/>
</dbReference>
<name>A0A267MEW7_LACJH</name>
<gene>
    <name evidence="4" type="ORF">A3Q24_00465</name>
</gene>
<comment type="caution">
    <text evidence="4">The sequence shown here is derived from an EMBL/GenBank/DDBJ whole genome shotgun (WGS) entry which is preliminary data.</text>
</comment>
<protein>
    <submittedName>
        <fullName evidence="4">Uncharacterized protein</fullName>
    </submittedName>
</protein>
<proteinExistence type="predicted"/>
<evidence type="ECO:0000259" key="2">
    <source>
        <dbReference type="Pfam" id="PF02384"/>
    </source>
</evidence>
<organism evidence="4 5">
    <name type="scientific">Lactobacillus johnsonii</name>
    <dbReference type="NCBI Taxonomy" id="33959"/>
    <lineage>
        <taxon>Bacteria</taxon>
        <taxon>Bacillati</taxon>
        <taxon>Bacillota</taxon>
        <taxon>Bacilli</taxon>
        <taxon>Lactobacillales</taxon>
        <taxon>Lactobacillaceae</taxon>
        <taxon>Lactobacillus</taxon>
    </lineage>
</organism>
<evidence type="ECO:0000313" key="4">
    <source>
        <dbReference type="EMBL" id="PAB57350.1"/>
    </source>
</evidence>
<accession>A0A267MEW7</accession>
<evidence type="ECO:0000256" key="1">
    <source>
        <dbReference type="ARBA" id="ARBA00022747"/>
    </source>
</evidence>
<dbReference type="AlphaFoldDB" id="A0A267MEW7"/>
<dbReference type="GO" id="GO:0032259">
    <property type="term" value="P:methylation"/>
    <property type="evidence" value="ECO:0007669"/>
    <property type="project" value="InterPro"/>
</dbReference>
<feature type="domain" description="DNA methylase adenine-specific" evidence="2">
    <location>
        <begin position="273"/>
        <end position="584"/>
    </location>
</feature>
<dbReference type="GO" id="GO:0009307">
    <property type="term" value="P:DNA restriction-modification system"/>
    <property type="evidence" value="ECO:0007669"/>
    <property type="project" value="UniProtKB-KW"/>
</dbReference>
<dbReference type="InterPro" id="IPR002052">
    <property type="entry name" value="DNA_methylase_N6_adenine_CS"/>
</dbReference>
<dbReference type="GO" id="GO:0008170">
    <property type="term" value="F:N-methyltransferase activity"/>
    <property type="evidence" value="ECO:0007669"/>
    <property type="project" value="InterPro"/>
</dbReference>
<dbReference type="InterPro" id="IPR029464">
    <property type="entry name" value="HSDR_N"/>
</dbReference>
<dbReference type="Gene3D" id="3.40.50.150">
    <property type="entry name" value="Vaccinia Virus protein VP39"/>
    <property type="match status" value="1"/>
</dbReference>
<evidence type="ECO:0000313" key="5">
    <source>
        <dbReference type="Proteomes" id="UP000216008"/>
    </source>
</evidence>
<dbReference type="RefSeq" id="WP_095182449.1">
    <property type="nucleotide sequence ID" value="NZ_NIBD01000002.1"/>
</dbReference>
<sequence>MAHKEYIKDLITGKQILKTPEEINRQGIIKILHEDYNYPLSLMVKEFGVKKSPSDVKRSVPVDVAIFEGTKDLKNKKPKIFIETKKDNYNLGKEQLKDYMTFERDVAYGIWYNGHNENGQTIAYFKKYFKDGTPKFEEISDVPKYGFNSINEQIKYSDLKPTSNLKVIFKNLRGFLAANSTGTTRDEIILEQLSMIIITKLYDEKYAEDTYVKFRVIEDNPKKTSKAIKQLYNEAKTRWNDVFTKDDEITLDDDVLMKVVAQLQHYSLMNSNRNVISEAFESIISYATKGSQGQFFTPENVAHLMVEIANPTESTTVFDPASGTAGFLTTSMFHVWNQIQQTKMRDDAKKDKEQQYATNNLFGIEKDSFLAKISKAFMAVLGDGRAGIFVEDSLKENNWKIATKAKIKDKKFNIILTNPPFGKDIKLSPETKKNFEFGNKIELAFIEMSLRYLEKGGILGVILPETVFHAPKARQIREKLFYKNNITHIIDLPHDTFRPYNNAKTDIIFLRKGEKQQEFVTGIKIDEIGHDHTGKAKYKFNPHTFSFTDEIADDIPNIINSLKNDASSKYIKKIPFSEIKEKDMLVARPYFELNNSSKQITLGELCDKNVIKSFDGHGSPSSYLKGLGTNPYIRVKDIVNLEIAHNRLDDIPDKEYDRLYSPEKALQEKDIVFVRRGSYRIGDVGILYKKDLHSILTREILILRVLNNDLGITPFNLLGLLNSQDVRKQLNNLILMDTTLPNIGDRWRDIRIDISNKAELSNLSKQIQEMYNTRCKFWNEYSKLFGNE</sequence>
<dbReference type="SUPFAM" id="SSF116734">
    <property type="entry name" value="DNA methylase specificity domain"/>
    <property type="match status" value="1"/>
</dbReference>
<dbReference type="PRINTS" id="PR00507">
    <property type="entry name" value="N12N6MTFRASE"/>
</dbReference>
<dbReference type="Pfam" id="PF02384">
    <property type="entry name" value="N6_Mtase"/>
    <property type="match status" value="1"/>
</dbReference>
<dbReference type="Pfam" id="PF13588">
    <property type="entry name" value="HSDR_N_2"/>
    <property type="match status" value="1"/>
</dbReference>
<reference evidence="4 5" key="1">
    <citation type="submission" date="2017-05" db="EMBL/GenBank/DDBJ databases">
        <title>Lactobacillus johnsonii from commercial turkeys.</title>
        <authorList>
            <person name="Johnson T.J."/>
            <person name="Youmans B."/>
        </authorList>
    </citation>
    <scope>NUCLEOTIDE SEQUENCE [LARGE SCALE GENOMIC DNA]</scope>
    <source>
        <strain evidence="4 5">UMNLJ114</strain>
    </source>
</reference>
<evidence type="ECO:0000259" key="3">
    <source>
        <dbReference type="Pfam" id="PF13588"/>
    </source>
</evidence>
<keyword evidence="1" id="KW-0680">Restriction system</keyword>
<dbReference type="PROSITE" id="PS00092">
    <property type="entry name" value="N6_MTASE"/>
    <property type="match status" value="1"/>
</dbReference>
<dbReference type="InterPro" id="IPR052916">
    <property type="entry name" value="Type-I_RE_MTase_Subunit"/>
</dbReference>